<evidence type="ECO:0000313" key="1">
    <source>
        <dbReference type="EMBL" id="GBF44477.1"/>
    </source>
</evidence>
<dbReference type="AlphaFoldDB" id="A0A2P2DII5"/>
<accession>A0A2P2DII5</accession>
<reference evidence="2" key="1">
    <citation type="journal article" date="2019" name="Microbiol. Immunol.">
        <title>Molecular and phenotypic characterization of Leptospira johnsonii sp. nov., Leptospira ellinghausenii sp. nov. and Leptospira ryugenii sp. nov. isolated from soil and water in Japan.</title>
        <authorList>
            <person name="Masuzawa T."/>
            <person name="Saito M."/>
            <person name="Nakao R."/>
            <person name="Nikaido Y."/>
            <person name="Matsumoto M."/>
            <person name="Ogawa M."/>
            <person name="Yokoyama M."/>
            <person name="Hidaka Y."/>
            <person name="Tomita J."/>
            <person name="Sakakibara K."/>
            <person name="Suzuki K."/>
            <person name="Yasuda S."/>
            <person name="Sato H."/>
            <person name="Yamaguchi M."/>
            <person name="Yoshida S.I."/>
            <person name="Koizumi N."/>
            <person name="Kawamura Y."/>
        </authorList>
    </citation>
    <scope>NUCLEOTIDE SEQUENCE [LARGE SCALE GENOMIC DNA]</scope>
    <source>
        <strain evidence="2">E18</strain>
    </source>
</reference>
<dbReference type="Proteomes" id="UP000245206">
    <property type="component" value="Unassembled WGS sequence"/>
</dbReference>
<name>A0A2P2DII5_9LEPT</name>
<evidence type="ECO:0000313" key="2">
    <source>
        <dbReference type="Proteomes" id="UP000245206"/>
    </source>
</evidence>
<proteinExistence type="predicted"/>
<dbReference type="RefSeq" id="WP_108961445.1">
    <property type="nucleotide sequence ID" value="NZ_BFAZ01000013.1"/>
</dbReference>
<organism evidence="1 2">
    <name type="scientific">Leptospira ellinghausenii</name>
    <dbReference type="NCBI Taxonomy" id="1917822"/>
    <lineage>
        <taxon>Bacteria</taxon>
        <taxon>Pseudomonadati</taxon>
        <taxon>Spirochaetota</taxon>
        <taxon>Spirochaetia</taxon>
        <taxon>Leptospirales</taxon>
        <taxon>Leptospiraceae</taxon>
        <taxon>Leptospira</taxon>
    </lineage>
</organism>
<sequence length="104" mass="11876">MDAKDTSSLSSIRHEIAKLVNEYASLSNSSHQVVWNSLYDHAKYVLHKDYRLLSKNEGRPAIQIVEEDGRLSELLEISRKLLNPTNLMSKEEFLNSLEEMKTGA</sequence>
<dbReference type="EMBL" id="BFAZ01000013">
    <property type="protein sequence ID" value="GBF44477.1"/>
    <property type="molecule type" value="Genomic_DNA"/>
</dbReference>
<gene>
    <name evidence="1" type="primary">cbiK</name>
    <name evidence="1" type="ORF">LPTSP2_37800</name>
</gene>
<protein>
    <submittedName>
        <fullName evidence="1">Cobalt chelatase</fullName>
    </submittedName>
</protein>
<comment type="caution">
    <text evidence="1">The sequence shown here is derived from an EMBL/GenBank/DDBJ whole genome shotgun (WGS) entry which is preliminary data.</text>
</comment>
<keyword evidence="2" id="KW-1185">Reference proteome</keyword>
<dbReference type="OrthoDB" id="331698at2"/>